<sequence>MRKYKTIEVRDYEEMLKEINISEFIDLNNHDLLIYGGGGQDRKFYSDLKTNPKCEVLWTGWSGPKWSAIFSFVPGQAGLVKILEQSAFKDIYYELAAHSVSDVIYVPKDLTESVQVEASERTWRARFESFTEKAPNSFLLTSEADETVIEDGKEMYFYDYYFGSEIIQGLRNIIERKNQNKLTTKAKK</sequence>
<proteinExistence type="predicted"/>
<keyword evidence="2" id="KW-1185">Reference proteome</keyword>
<evidence type="ECO:0000313" key="2">
    <source>
        <dbReference type="Proteomes" id="UP001172083"/>
    </source>
</evidence>
<reference evidence="1" key="1">
    <citation type="submission" date="2023-06" db="EMBL/GenBank/DDBJ databases">
        <title>Genomic of Agaribacillus aureum.</title>
        <authorList>
            <person name="Wang G."/>
        </authorList>
    </citation>
    <scope>NUCLEOTIDE SEQUENCE</scope>
    <source>
        <strain evidence="1">BMA12</strain>
    </source>
</reference>
<name>A0ABT8LEL4_9BACT</name>
<dbReference type="Proteomes" id="UP001172083">
    <property type="component" value="Unassembled WGS sequence"/>
</dbReference>
<accession>A0ABT8LEL4</accession>
<organism evidence="1 2">
    <name type="scientific">Agaribacillus aureus</name>
    <dbReference type="NCBI Taxonomy" id="3051825"/>
    <lineage>
        <taxon>Bacteria</taxon>
        <taxon>Pseudomonadati</taxon>
        <taxon>Bacteroidota</taxon>
        <taxon>Cytophagia</taxon>
        <taxon>Cytophagales</taxon>
        <taxon>Splendidivirgaceae</taxon>
        <taxon>Agaribacillus</taxon>
    </lineage>
</organism>
<dbReference type="RefSeq" id="WP_346761357.1">
    <property type="nucleotide sequence ID" value="NZ_JAUJEB010000007.1"/>
</dbReference>
<evidence type="ECO:0000313" key="1">
    <source>
        <dbReference type="EMBL" id="MDN5216023.1"/>
    </source>
</evidence>
<dbReference type="EMBL" id="JAUJEB010000007">
    <property type="protein sequence ID" value="MDN5216023.1"/>
    <property type="molecule type" value="Genomic_DNA"/>
</dbReference>
<gene>
    <name evidence="1" type="ORF">QQ020_28350</name>
</gene>
<protein>
    <submittedName>
        <fullName evidence="1">Uncharacterized protein</fullName>
    </submittedName>
</protein>
<comment type="caution">
    <text evidence="1">The sequence shown here is derived from an EMBL/GenBank/DDBJ whole genome shotgun (WGS) entry which is preliminary data.</text>
</comment>